<sequence>MDSTFNSTIILNNSEISRQKSASSDTDSEVLSEVLSENFDEPDINDQKSAFHDFDYGTPDLLGLPDKIKKKIEHNVRNVDIEKIRKAQQKHTAPWGSDTPFA</sequence>
<organism evidence="1 2">
    <name type="scientific">Dentiscutata erythropus</name>
    <dbReference type="NCBI Taxonomy" id="1348616"/>
    <lineage>
        <taxon>Eukaryota</taxon>
        <taxon>Fungi</taxon>
        <taxon>Fungi incertae sedis</taxon>
        <taxon>Mucoromycota</taxon>
        <taxon>Glomeromycotina</taxon>
        <taxon>Glomeromycetes</taxon>
        <taxon>Diversisporales</taxon>
        <taxon>Gigasporaceae</taxon>
        <taxon>Dentiscutata</taxon>
    </lineage>
</organism>
<dbReference type="Proteomes" id="UP000789405">
    <property type="component" value="Unassembled WGS sequence"/>
</dbReference>
<comment type="caution">
    <text evidence="1">The sequence shown here is derived from an EMBL/GenBank/DDBJ whole genome shotgun (WGS) entry which is preliminary data.</text>
</comment>
<evidence type="ECO:0000313" key="2">
    <source>
        <dbReference type="Proteomes" id="UP000789405"/>
    </source>
</evidence>
<dbReference type="EMBL" id="CAJVPY010007291">
    <property type="protein sequence ID" value="CAG8678187.1"/>
    <property type="molecule type" value="Genomic_DNA"/>
</dbReference>
<evidence type="ECO:0000313" key="1">
    <source>
        <dbReference type="EMBL" id="CAG8678187.1"/>
    </source>
</evidence>
<reference evidence="1" key="1">
    <citation type="submission" date="2021-06" db="EMBL/GenBank/DDBJ databases">
        <authorList>
            <person name="Kallberg Y."/>
            <person name="Tangrot J."/>
            <person name="Rosling A."/>
        </authorList>
    </citation>
    <scope>NUCLEOTIDE SEQUENCE</scope>
    <source>
        <strain evidence="1">MA453B</strain>
    </source>
</reference>
<gene>
    <name evidence="1" type="ORF">DERYTH_LOCUS11641</name>
</gene>
<dbReference type="AlphaFoldDB" id="A0A9N9EJV0"/>
<feature type="non-terminal residue" evidence="1">
    <location>
        <position position="102"/>
    </location>
</feature>
<name>A0A9N9EJV0_9GLOM</name>
<protein>
    <submittedName>
        <fullName evidence="1">4226_t:CDS:1</fullName>
    </submittedName>
</protein>
<keyword evidence="2" id="KW-1185">Reference proteome</keyword>
<proteinExistence type="predicted"/>
<accession>A0A9N9EJV0</accession>